<keyword evidence="5" id="KW-1185">Reference proteome</keyword>
<accession>A0AAD7RRS6</accession>
<dbReference type="InterPro" id="IPR023235">
    <property type="entry name" value="FAM105"/>
</dbReference>
<evidence type="ECO:0000313" key="4">
    <source>
        <dbReference type="EMBL" id="KAJ8389206.1"/>
    </source>
</evidence>
<dbReference type="AlphaFoldDB" id="A0AAD7RRS6"/>
<keyword evidence="3" id="KW-0963">Cytoplasm</keyword>
<comment type="similarity">
    <text evidence="2">Belongs to the peptidase C65 family. Otulin subfamily.</text>
</comment>
<dbReference type="GO" id="GO:0005737">
    <property type="term" value="C:cytoplasm"/>
    <property type="evidence" value="ECO:0007669"/>
    <property type="project" value="UniProtKB-SubCell"/>
</dbReference>
<dbReference type="GO" id="GO:1990108">
    <property type="term" value="P:protein linear deubiquitination"/>
    <property type="evidence" value="ECO:0007669"/>
    <property type="project" value="TreeGrafter"/>
</dbReference>
<dbReference type="Proteomes" id="UP001221898">
    <property type="component" value="Unassembled WGS sequence"/>
</dbReference>
<comment type="subcellular location">
    <subcellularLocation>
        <location evidence="1">Cytoplasm</location>
    </subcellularLocation>
</comment>
<evidence type="ECO:0000313" key="5">
    <source>
        <dbReference type="Proteomes" id="UP001221898"/>
    </source>
</evidence>
<evidence type="ECO:0000256" key="3">
    <source>
        <dbReference type="ARBA" id="ARBA00022490"/>
    </source>
</evidence>
<dbReference type="EMBL" id="JAINUG010000185">
    <property type="protein sequence ID" value="KAJ8389206.1"/>
    <property type="molecule type" value="Genomic_DNA"/>
</dbReference>
<dbReference type="PRINTS" id="PR02055">
    <property type="entry name" value="PROTEINF105"/>
</dbReference>
<gene>
    <name evidence="4" type="ORF">AAFF_G00122260</name>
</gene>
<sequence>MERTRKSQRQTQLNLAAAQDSGSVAAAVDLLFYGQREWRGNTAKSALIRKGYEEVSQSFVGLRRVRGDNYCALRATLFQVFAQSSQLPSWLQDEDISLWPEKLLSEKELIGHGAVEQLRHYMALLKTRWQAAAQAGGAEERQRVCAEVFRGEEEEYGLLEAVKLLMLRTAAQLHALMQRGAQVPVFCWLLFARDSSPCPRSFLTNHLNHVEMFLLGYALQQTIKVYRLYKADTEEFVTYYPDDHKQDWPCVCLVTEDDRHYNVPVSKGEGLPSL</sequence>
<protein>
    <submittedName>
        <fullName evidence="4">Uncharacterized protein</fullName>
    </submittedName>
</protein>
<name>A0AAD7RRS6_9TELE</name>
<organism evidence="4 5">
    <name type="scientific">Aldrovandia affinis</name>
    <dbReference type="NCBI Taxonomy" id="143900"/>
    <lineage>
        <taxon>Eukaryota</taxon>
        <taxon>Metazoa</taxon>
        <taxon>Chordata</taxon>
        <taxon>Craniata</taxon>
        <taxon>Vertebrata</taxon>
        <taxon>Euteleostomi</taxon>
        <taxon>Actinopterygii</taxon>
        <taxon>Neopterygii</taxon>
        <taxon>Teleostei</taxon>
        <taxon>Notacanthiformes</taxon>
        <taxon>Halosauridae</taxon>
        <taxon>Aldrovandia</taxon>
    </lineage>
</organism>
<dbReference type="Pfam" id="PF16218">
    <property type="entry name" value="Peptidase_C101"/>
    <property type="match status" value="1"/>
</dbReference>
<proteinExistence type="inferred from homology"/>
<evidence type="ECO:0000256" key="2">
    <source>
        <dbReference type="ARBA" id="ARBA00010267"/>
    </source>
</evidence>
<evidence type="ECO:0000256" key="1">
    <source>
        <dbReference type="ARBA" id="ARBA00004496"/>
    </source>
</evidence>
<comment type="caution">
    <text evidence="4">The sequence shown here is derived from an EMBL/GenBank/DDBJ whole genome shotgun (WGS) entry which is preliminary data.</text>
</comment>
<dbReference type="PANTHER" id="PTHR33662:SF3">
    <property type="entry name" value="FIBROUS SHEATH CABYR-BINDING PROTEIN-LIKE-RELATED"/>
    <property type="match status" value="1"/>
</dbReference>
<reference evidence="4" key="1">
    <citation type="journal article" date="2023" name="Science">
        <title>Genome structures resolve the early diversification of teleost fishes.</title>
        <authorList>
            <person name="Parey E."/>
            <person name="Louis A."/>
            <person name="Montfort J."/>
            <person name="Bouchez O."/>
            <person name="Roques C."/>
            <person name="Iampietro C."/>
            <person name="Lluch J."/>
            <person name="Castinel A."/>
            <person name="Donnadieu C."/>
            <person name="Desvignes T."/>
            <person name="Floi Bucao C."/>
            <person name="Jouanno E."/>
            <person name="Wen M."/>
            <person name="Mejri S."/>
            <person name="Dirks R."/>
            <person name="Jansen H."/>
            <person name="Henkel C."/>
            <person name="Chen W.J."/>
            <person name="Zahm M."/>
            <person name="Cabau C."/>
            <person name="Klopp C."/>
            <person name="Thompson A.W."/>
            <person name="Robinson-Rechavi M."/>
            <person name="Braasch I."/>
            <person name="Lecointre G."/>
            <person name="Bobe J."/>
            <person name="Postlethwait J.H."/>
            <person name="Berthelot C."/>
            <person name="Roest Crollius H."/>
            <person name="Guiguen Y."/>
        </authorList>
    </citation>
    <scope>NUCLEOTIDE SEQUENCE</scope>
    <source>
        <strain evidence="4">NC1722</strain>
    </source>
</reference>
<dbReference type="GO" id="GO:0004843">
    <property type="term" value="F:cysteine-type deubiquitinase activity"/>
    <property type="evidence" value="ECO:0007669"/>
    <property type="project" value="TreeGrafter"/>
</dbReference>
<dbReference type="PANTHER" id="PTHR33662">
    <property type="entry name" value="OTU DEUBIQUITINASE WITH LINEAR LINKAGE-SPECIFICITY A-RELATED"/>
    <property type="match status" value="1"/>
</dbReference>